<feature type="binding site" evidence="4">
    <location>
        <position position="291"/>
    </location>
    <ligand>
        <name>Zn(2+)</name>
        <dbReference type="ChEBI" id="CHEBI:29105"/>
        <label>2</label>
    </ligand>
</feature>
<keyword evidence="5" id="KW-1015">Disulfide bond</keyword>
<protein>
    <recommendedName>
        <fullName evidence="3">Sphingomyelin phosphodiesterase</fullName>
    </recommendedName>
</protein>
<dbReference type="GO" id="GO:0016020">
    <property type="term" value="C:membrane"/>
    <property type="evidence" value="ECO:0007669"/>
    <property type="project" value="GOC"/>
</dbReference>
<feature type="binding site" evidence="4">
    <location>
        <position position="437"/>
    </location>
    <ligand>
        <name>Zn(2+)</name>
        <dbReference type="ChEBI" id="CHEBI:29105"/>
        <label>1</label>
    </ligand>
</feature>
<feature type="binding site" evidence="4">
    <location>
        <position position="181"/>
    </location>
    <ligand>
        <name>Zn(2+)</name>
        <dbReference type="ChEBI" id="CHEBI:29105"/>
        <label>1</label>
    </ligand>
</feature>
<dbReference type="CDD" id="cd00842">
    <property type="entry name" value="MPP_ASMase"/>
    <property type="match status" value="1"/>
</dbReference>
<evidence type="ECO:0000256" key="4">
    <source>
        <dbReference type="PIRSR" id="PIRSR000948-1"/>
    </source>
</evidence>
<dbReference type="InterPro" id="IPR011160">
    <property type="entry name" value="Sphingomy_PDE"/>
</dbReference>
<reference evidence="7 8" key="1">
    <citation type="submission" date="2015-03" db="EMBL/GenBank/DDBJ databases">
        <authorList>
            <person name="Radwan O."/>
            <person name="Al-Naeli F.A."/>
            <person name="Rendon G.A."/>
            <person name="Fields C."/>
        </authorList>
    </citation>
    <scope>NUCLEOTIDE SEQUENCE [LARGE SCALE GENOMIC DNA]</scope>
    <source>
        <strain evidence="7">CR-DP1</strain>
    </source>
</reference>
<name>A0A0F4ZA31_9PEZI</name>
<feature type="binding site" evidence="4">
    <location>
        <position position="253"/>
    </location>
    <ligand>
        <name>Zn(2+)</name>
        <dbReference type="ChEBI" id="CHEBI:29105"/>
        <label>2</label>
    </ligand>
</feature>
<keyword evidence="3" id="KW-0326">Glycosidase</keyword>
<keyword evidence="4" id="KW-0479">Metal-binding</keyword>
<keyword evidence="4" id="KW-0862">Zinc</keyword>
<dbReference type="InterPro" id="IPR041805">
    <property type="entry name" value="ASMase/PPN1_MPP"/>
</dbReference>
<dbReference type="PANTHER" id="PTHR10340:SF34">
    <property type="entry name" value="SPHINGOMYELIN PHOSPHODIESTERASE"/>
    <property type="match status" value="1"/>
</dbReference>
<dbReference type="Gene3D" id="3.60.21.10">
    <property type="match status" value="1"/>
</dbReference>
<sequence length="668" mass="73184">MHISKFMVASAALASSARASMSHFPREEQAFARQLQDRSLLDTIVNDIERDATCTGCRAALGLLKGLAFFGDGVFVDTLQGLCRTFTSEDDDVCDGSLAGEGPIMAQSIRTMQLSGDPATLFCASFLGLCDYPAINEWTVPMPAKSKAKRTASSVATSSASAPASTYTKTPLKIVQYSDIHVDQRYEAGSSSECTKPICCHAYTPADAPGNSTSPAGPNGEHTCDSPASLEDAMYTAIQEFASDAAFSIFTGDVIDHAVWETSEEYNKAGIDSSYGKMASAMKLVYGTFGNHESTPPNAFEPSEYGTYAQWVYSTVAAQWERWLGSGSEQIATTESMGAYSELVPGLNLRIISLNTNVFYIQNYFLYHDPMVKDPNNQVTWLVSELAAAETNGEKVYIIGHTPPGYPDSFRDQSNYLNQVIERYNETIAGMFYGHTHVDQWEVSYTDYNNRNAQTAMGMSYICPSLTPITGMPSFRIYEVDPDTYQILDSITYIANMSDPTYQDQKVPRFTKYYSARETYGPLVANPPAPGQPLNAAFWHEVTDVLEASDEQFDAYLLRKARGWDNGQAPPDKASEICMLRAGRAQDNCFVPTPGLRLQKHNLDAHGHEDCGVSLARSMLSGVFSDRSALQYLQDTYTNLVNGNATASAIRTNITEQVGNLSTTTGRN</sequence>
<keyword evidence="8" id="KW-1185">Reference proteome</keyword>
<feature type="disulfide bond" evidence="5">
    <location>
        <begin position="83"/>
        <end position="94"/>
    </location>
</feature>
<comment type="similarity">
    <text evidence="3">Belongs to the acid sphingomyelinase family.</text>
</comment>
<dbReference type="SUPFAM" id="SSF56300">
    <property type="entry name" value="Metallo-dependent phosphatases"/>
    <property type="match status" value="1"/>
</dbReference>
<dbReference type="GO" id="GO:0004767">
    <property type="term" value="F:sphingomyelin phosphodiesterase activity"/>
    <property type="evidence" value="ECO:0007669"/>
    <property type="project" value="UniProtKB-UniRule"/>
</dbReference>
<comment type="function">
    <text evidence="3">Converts sphingomyelin to ceramide.</text>
</comment>
<dbReference type="PANTHER" id="PTHR10340">
    <property type="entry name" value="SPHINGOMYELIN PHOSPHODIESTERASE"/>
    <property type="match status" value="1"/>
</dbReference>
<accession>A0A0F4ZA31</accession>
<dbReference type="Proteomes" id="UP000033483">
    <property type="component" value="Unassembled WGS sequence"/>
</dbReference>
<proteinExistence type="inferred from homology"/>
<dbReference type="GO" id="GO:0016798">
    <property type="term" value="F:hydrolase activity, acting on glycosyl bonds"/>
    <property type="evidence" value="ECO:0007669"/>
    <property type="project" value="UniProtKB-KW"/>
</dbReference>
<feature type="binding site" evidence="4">
    <location>
        <position position="435"/>
    </location>
    <ligand>
        <name>Zn(2+)</name>
        <dbReference type="ChEBI" id="CHEBI:29105"/>
        <label>2</label>
    </ligand>
</feature>
<organism evidence="7 8">
    <name type="scientific">Thielaviopsis punctulata</name>
    <dbReference type="NCBI Taxonomy" id="72032"/>
    <lineage>
        <taxon>Eukaryota</taxon>
        <taxon>Fungi</taxon>
        <taxon>Dikarya</taxon>
        <taxon>Ascomycota</taxon>
        <taxon>Pezizomycotina</taxon>
        <taxon>Sordariomycetes</taxon>
        <taxon>Hypocreomycetidae</taxon>
        <taxon>Microascales</taxon>
        <taxon>Ceratocystidaceae</taxon>
        <taxon>Thielaviopsis</taxon>
    </lineage>
</organism>
<dbReference type="OrthoDB" id="282973at2759"/>
<comment type="cofactor">
    <cofactor evidence="4">
        <name>Zn(2+)</name>
        <dbReference type="ChEBI" id="CHEBI:29105"/>
    </cofactor>
    <text evidence="4">Binds 2 Zn(2+) ions per subunit.</text>
</comment>
<comment type="caution">
    <text evidence="7">The sequence shown here is derived from an EMBL/GenBank/DDBJ whole genome shotgun (WGS) entry which is preliminary data.</text>
</comment>
<evidence type="ECO:0000256" key="2">
    <source>
        <dbReference type="ARBA" id="ARBA00023180"/>
    </source>
</evidence>
<evidence type="ECO:0000256" key="3">
    <source>
        <dbReference type="PIRNR" id="PIRNR000948"/>
    </source>
</evidence>
<dbReference type="AlphaFoldDB" id="A0A0F4ZA31"/>
<feature type="binding site" evidence="4">
    <location>
        <position position="253"/>
    </location>
    <ligand>
        <name>Zn(2+)</name>
        <dbReference type="ChEBI" id="CHEBI:29105"/>
        <label>1</label>
    </ligand>
</feature>
<feature type="domain" description="Calcineurin-like phosphoesterase" evidence="6">
    <location>
        <begin position="172"/>
        <end position="438"/>
    </location>
</feature>
<dbReference type="InterPro" id="IPR029052">
    <property type="entry name" value="Metallo-depent_PP-like"/>
</dbReference>
<keyword evidence="1 3" id="KW-0378">Hydrolase</keyword>
<dbReference type="GO" id="GO:0006685">
    <property type="term" value="P:sphingomyelin catabolic process"/>
    <property type="evidence" value="ECO:0007669"/>
    <property type="project" value="UniProtKB-UniRule"/>
</dbReference>
<gene>
    <name evidence="7" type="ORF">TD95_004352</name>
</gene>
<dbReference type="EMBL" id="LAEV01001910">
    <property type="protein sequence ID" value="KKA27026.1"/>
    <property type="molecule type" value="Genomic_DNA"/>
</dbReference>
<feature type="disulfide bond" evidence="5">
    <location>
        <begin position="194"/>
        <end position="199"/>
    </location>
</feature>
<feature type="binding site" evidence="4">
    <location>
        <position position="179"/>
    </location>
    <ligand>
        <name>Zn(2+)</name>
        <dbReference type="ChEBI" id="CHEBI:29105"/>
        <label>1</label>
    </ligand>
</feature>
<evidence type="ECO:0000313" key="7">
    <source>
        <dbReference type="EMBL" id="KKA27026.1"/>
    </source>
</evidence>
<dbReference type="Pfam" id="PF00149">
    <property type="entry name" value="Metallophos"/>
    <property type="match status" value="1"/>
</dbReference>
<dbReference type="GO" id="GO:0046872">
    <property type="term" value="F:metal ion binding"/>
    <property type="evidence" value="ECO:0007669"/>
    <property type="project" value="UniProtKB-KW"/>
</dbReference>
<evidence type="ECO:0000256" key="1">
    <source>
        <dbReference type="ARBA" id="ARBA00022801"/>
    </source>
</evidence>
<evidence type="ECO:0000259" key="6">
    <source>
        <dbReference type="Pfam" id="PF00149"/>
    </source>
</evidence>
<dbReference type="PIRSF" id="PIRSF000948">
    <property type="entry name" value="Sphingomy_PDE"/>
    <property type="match status" value="1"/>
</dbReference>
<evidence type="ECO:0000256" key="5">
    <source>
        <dbReference type="PIRSR" id="PIRSR000948-2"/>
    </source>
</evidence>
<feature type="disulfide bond" evidence="5">
    <location>
        <begin position="54"/>
        <end position="130"/>
    </location>
</feature>
<dbReference type="InterPro" id="IPR004843">
    <property type="entry name" value="Calcineurin-like_PHP"/>
</dbReference>
<feature type="binding site" evidence="4">
    <location>
        <position position="401"/>
    </location>
    <ligand>
        <name>Zn(2+)</name>
        <dbReference type="ChEBI" id="CHEBI:29105"/>
        <label>2</label>
    </ligand>
</feature>
<feature type="disulfide bond" evidence="5">
    <location>
        <begin position="200"/>
        <end position="224"/>
    </location>
</feature>
<keyword evidence="2" id="KW-0325">Glycoprotein</keyword>
<evidence type="ECO:0000313" key="8">
    <source>
        <dbReference type="Proteomes" id="UP000033483"/>
    </source>
</evidence>